<proteinExistence type="predicted"/>
<keyword evidence="1" id="KW-0812">Transmembrane</keyword>
<feature type="transmembrane region" description="Helical" evidence="1">
    <location>
        <begin position="86"/>
        <end position="106"/>
    </location>
</feature>
<organism evidence="2 3">
    <name type="scientific">Pseudomonas graminis</name>
    <dbReference type="NCBI Taxonomy" id="158627"/>
    <lineage>
        <taxon>Bacteria</taxon>
        <taxon>Pseudomonadati</taxon>
        <taxon>Pseudomonadota</taxon>
        <taxon>Gammaproteobacteria</taxon>
        <taxon>Pseudomonadales</taxon>
        <taxon>Pseudomonadaceae</taxon>
        <taxon>Pseudomonas</taxon>
    </lineage>
</organism>
<sequence length="108" mass="12009">MSSPFLCHGWQRVRDCSDGAKVKGFAVSEKAQFVTSSVTAAATVGRHHKKALFNFISCTTGRRLSLISINSYSIVLRLSGLDDSSFGLFTFFTLWLDAWVAWMVILEL</sequence>
<dbReference type="AlphaFoldDB" id="A0A1C2D8N3"/>
<dbReference type="Proteomes" id="UP000095143">
    <property type="component" value="Unassembled WGS sequence"/>
</dbReference>
<protein>
    <submittedName>
        <fullName evidence="2">Uncharacterized protein</fullName>
    </submittedName>
</protein>
<accession>A0A1C2D8N3</accession>
<gene>
    <name evidence="2" type="ORF">BBI10_22580</name>
</gene>
<reference evidence="2 3" key="1">
    <citation type="submission" date="2016-08" db="EMBL/GenBank/DDBJ databases">
        <title>Whole genome sequence of Pseudomonas graminis strain UASWS1507, a potential biological control agent for agriculture.</title>
        <authorList>
            <person name="Crovadore J."/>
            <person name="Calmin G."/>
            <person name="Chablais R."/>
            <person name="Cochard B."/>
            <person name="Lefort F."/>
        </authorList>
    </citation>
    <scope>NUCLEOTIDE SEQUENCE [LARGE SCALE GENOMIC DNA]</scope>
    <source>
        <strain evidence="2 3">UASWS1507</strain>
    </source>
</reference>
<evidence type="ECO:0000313" key="3">
    <source>
        <dbReference type="Proteomes" id="UP000095143"/>
    </source>
</evidence>
<comment type="caution">
    <text evidence="2">The sequence shown here is derived from an EMBL/GenBank/DDBJ whole genome shotgun (WGS) entry which is preliminary data.</text>
</comment>
<keyword evidence="1" id="KW-1133">Transmembrane helix</keyword>
<name>A0A1C2D8N3_9PSED</name>
<keyword evidence="1" id="KW-0472">Membrane</keyword>
<dbReference type="EMBL" id="MDEN01000069">
    <property type="protein sequence ID" value="OCX11006.1"/>
    <property type="molecule type" value="Genomic_DNA"/>
</dbReference>
<evidence type="ECO:0000313" key="2">
    <source>
        <dbReference type="EMBL" id="OCX11006.1"/>
    </source>
</evidence>
<evidence type="ECO:0000256" key="1">
    <source>
        <dbReference type="SAM" id="Phobius"/>
    </source>
</evidence>